<dbReference type="Proteomes" id="UP000287033">
    <property type="component" value="Unassembled WGS sequence"/>
</dbReference>
<feature type="non-terminal residue" evidence="1">
    <location>
        <position position="34"/>
    </location>
</feature>
<evidence type="ECO:0000313" key="2">
    <source>
        <dbReference type="Proteomes" id="UP000287033"/>
    </source>
</evidence>
<dbReference type="AlphaFoldDB" id="A0A401U310"/>
<comment type="caution">
    <text evidence="1">The sequence shown here is derived from an EMBL/GenBank/DDBJ whole genome shotgun (WGS) entry which is preliminary data.</text>
</comment>
<organism evidence="1 2">
    <name type="scientific">Chiloscyllium punctatum</name>
    <name type="common">Brownbanded bambooshark</name>
    <name type="synonym">Hemiscyllium punctatum</name>
    <dbReference type="NCBI Taxonomy" id="137246"/>
    <lineage>
        <taxon>Eukaryota</taxon>
        <taxon>Metazoa</taxon>
        <taxon>Chordata</taxon>
        <taxon>Craniata</taxon>
        <taxon>Vertebrata</taxon>
        <taxon>Chondrichthyes</taxon>
        <taxon>Elasmobranchii</taxon>
        <taxon>Galeomorphii</taxon>
        <taxon>Galeoidea</taxon>
        <taxon>Orectolobiformes</taxon>
        <taxon>Hemiscylliidae</taxon>
        <taxon>Chiloscyllium</taxon>
    </lineage>
</organism>
<evidence type="ECO:0000313" key="1">
    <source>
        <dbReference type="EMBL" id="GCC49282.1"/>
    </source>
</evidence>
<accession>A0A401U310</accession>
<reference evidence="1 2" key="1">
    <citation type="journal article" date="2018" name="Nat. Ecol. Evol.">
        <title>Shark genomes provide insights into elasmobranch evolution and the origin of vertebrates.</title>
        <authorList>
            <person name="Hara Y"/>
            <person name="Yamaguchi K"/>
            <person name="Onimaru K"/>
            <person name="Kadota M"/>
            <person name="Koyanagi M"/>
            <person name="Keeley SD"/>
            <person name="Tatsumi K"/>
            <person name="Tanaka K"/>
            <person name="Motone F"/>
            <person name="Kageyama Y"/>
            <person name="Nozu R"/>
            <person name="Adachi N"/>
            <person name="Nishimura O"/>
            <person name="Nakagawa R"/>
            <person name="Tanegashima C"/>
            <person name="Kiyatake I"/>
            <person name="Matsumoto R"/>
            <person name="Murakumo K"/>
            <person name="Nishida K"/>
            <person name="Terakita A"/>
            <person name="Kuratani S"/>
            <person name="Sato K"/>
            <person name="Hyodo S Kuraku.S."/>
        </authorList>
    </citation>
    <scope>NUCLEOTIDE SEQUENCE [LARGE SCALE GENOMIC DNA]</scope>
</reference>
<name>A0A401U310_CHIPU</name>
<dbReference type="EMBL" id="BEZZ01264418">
    <property type="protein sequence ID" value="GCC49282.1"/>
    <property type="molecule type" value="Genomic_DNA"/>
</dbReference>
<gene>
    <name evidence="1" type="ORF">chiPu_0033505</name>
</gene>
<sequence length="34" mass="3899">MPQRGPARIAPVLFPRHIGFSFIRQRERCSTDSA</sequence>
<protein>
    <submittedName>
        <fullName evidence="1">Uncharacterized protein</fullName>
    </submittedName>
</protein>
<keyword evidence="2" id="KW-1185">Reference proteome</keyword>
<proteinExistence type="predicted"/>